<sequence length="128" mass="14740">MLEHTCGVSHDFHGLKMIGIRITLNCDAGIWRNPEALAPGLTNEMVYRHEFYGSRIKLHIDIGVRCWNSGELRHEKRGLTLPVCRTGHFFHEWFLTNLPPPKRQNNAKVSRKFSFIPIQSEVETSGRS</sequence>
<reference evidence="1 2" key="1">
    <citation type="journal article" date="2016" name="Nat. Commun.">
        <title>Extremotolerant tardigrade genome and improved radiotolerance of human cultured cells by tardigrade-unique protein.</title>
        <authorList>
            <person name="Hashimoto T."/>
            <person name="Horikawa D.D."/>
            <person name="Saito Y."/>
            <person name="Kuwahara H."/>
            <person name="Kozuka-Hata H."/>
            <person name="Shin-I T."/>
            <person name="Minakuchi Y."/>
            <person name="Ohishi K."/>
            <person name="Motoyama A."/>
            <person name="Aizu T."/>
            <person name="Enomoto A."/>
            <person name="Kondo K."/>
            <person name="Tanaka S."/>
            <person name="Hara Y."/>
            <person name="Koshikawa S."/>
            <person name="Sagara H."/>
            <person name="Miura T."/>
            <person name="Yokobori S."/>
            <person name="Miyagawa K."/>
            <person name="Suzuki Y."/>
            <person name="Kubo T."/>
            <person name="Oyama M."/>
            <person name="Kohara Y."/>
            <person name="Fujiyama A."/>
            <person name="Arakawa K."/>
            <person name="Katayama T."/>
            <person name="Toyoda A."/>
            <person name="Kunieda T."/>
        </authorList>
    </citation>
    <scope>NUCLEOTIDE SEQUENCE [LARGE SCALE GENOMIC DNA]</scope>
    <source>
        <strain evidence="1 2">YOKOZUNA-1</strain>
    </source>
</reference>
<dbReference type="AlphaFoldDB" id="A0A1D1VVV7"/>
<organism evidence="1 2">
    <name type="scientific">Ramazzottius varieornatus</name>
    <name type="common">Water bear</name>
    <name type="synonym">Tardigrade</name>
    <dbReference type="NCBI Taxonomy" id="947166"/>
    <lineage>
        <taxon>Eukaryota</taxon>
        <taxon>Metazoa</taxon>
        <taxon>Ecdysozoa</taxon>
        <taxon>Tardigrada</taxon>
        <taxon>Eutardigrada</taxon>
        <taxon>Parachela</taxon>
        <taxon>Hypsibioidea</taxon>
        <taxon>Ramazzottiidae</taxon>
        <taxon>Ramazzottius</taxon>
    </lineage>
</organism>
<protein>
    <submittedName>
        <fullName evidence="1">Uncharacterized protein</fullName>
    </submittedName>
</protein>
<dbReference type="Proteomes" id="UP000186922">
    <property type="component" value="Unassembled WGS sequence"/>
</dbReference>
<accession>A0A1D1VVV7</accession>
<name>A0A1D1VVV7_RAMVA</name>
<keyword evidence="2" id="KW-1185">Reference proteome</keyword>
<comment type="caution">
    <text evidence="1">The sequence shown here is derived from an EMBL/GenBank/DDBJ whole genome shotgun (WGS) entry which is preliminary data.</text>
</comment>
<gene>
    <name evidence="1" type="primary">RvY_15252-1</name>
    <name evidence="1" type="synonym">RvY_15252.1</name>
    <name evidence="1" type="ORF">RvY_15252</name>
</gene>
<dbReference type="EMBL" id="BDGG01000011">
    <property type="protein sequence ID" value="GAV05066.1"/>
    <property type="molecule type" value="Genomic_DNA"/>
</dbReference>
<evidence type="ECO:0000313" key="1">
    <source>
        <dbReference type="EMBL" id="GAV05066.1"/>
    </source>
</evidence>
<evidence type="ECO:0000313" key="2">
    <source>
        <dbReference type="Proteomes" id="UP000186922"/>
    </source>
</evidence>
<proteinExistence type="predicted"/>